<dbReference type="InterPro" id="IPR011990">
    <property type="entry name" value="TPR-like_helical_dom_sf"/>
</dbReference>
<evidence type="ECO:0000256" key="2">
    <source>
        <dbReference type="ARBA" id="ARBA00022803"/>
    </source>
</evidence>
<gene>
    <name evidence="5" type="ORF">ENP88_05360</name>
</gene>
<keyword evidence="1" id="KW-0677">Repeat</keyword>
<dbReference type="SMART" id="SM00028">
    <property type="entry name" value="TPR"/>
    <property type="match status" value="5"/>
</dbReference>
<dbReference type="PANTHER" id="PTHR45641">
    <property type="entry name" value="TETRATRICOPEPTIDE REPEAT PROTEIN (AFU_ORTHOLOGUE AFUA_6G03870)"/>
    <property type="match status" value="1"/>
</dbReference>
<dbReference type="Pfam" id="PF13424">
    <property type="entry name" value="TPR_12"/>
    <property type="match status" value="2"/>
</dbReference>
<evidence type="ECO:0000313" key="5">
    <source>
        <dbReference type="EMBL" id="HEH35566.1"/>
    </source>
</evidence>
<dbReference type="EMBL" id="DSLA01000084">
    <property type="protein sequence ID" value="HEH35566.1"/>
    <property type="molecule type" value="Genomic_DNA"/>
</dbReference>
<keyword evidence="4" id="KW-1133">Transmembrane helix</keyword>
<proteinExistence type="predicted"/>
<sequence length="342" mass="39619">MFESHGVSITEKFKIFLGAKSFLAFVAIFFMDILKKIDELIAEERFAEAFNLLISEAPEDLRQRIEKSMVDPEEIKALEGFWKDLTLLLHFAYSSFTHARESDNQSLVSCVVASISAVKIAKKLGATKITPKMMINAGRCLNMMKMKDRAERMLLEAEKICIESGNEKELLRVYNELSSLYYEDGRYSEAKEKIDSALKLFGQRKDSEVAMSLSIAAEIYAKLGEFEKAEEFYIRAKEMLEEIANVERSSKFDLGILLSNYGIFCKKLGKYEVAEKMLLESLKIFEELEKLDFTFSQFVATNLRHLGDLYREMKRFKDAEKFYSMSREKFREIQRNWEKSAS</sequence>
<evidence type="ECO:0000256" key="1">
    <source>
        <dbReference type="ARBA" id="ARBA00022737"/>
    </source>
</evidence>
<keyword evidence="4" id="KW-0472">Membrane</keyword>
<reference evidence="5" key="1">
    <citation type="journal article" date="2020" name="mSystems">
        <title>Genome- and Community-Level Interaction Insights into Carbon Utilization and Element Cycling Functions of Hydrothermarchaeota in Hydrothermal Sediment.</title>
        <authorList>
            <person name="Zhou Z."/>
            <person name="Liu Y."/>
            <person name="Xu W."/>
            <person name="Pan J."/>
            <person name="Luo Z.H."/>
            <person name="Li M."/>
        </authorList>
    </citation>
    <scope>NUCLEOTIDE SEQUENCE [LARGE SCALE GENOMIC DNA]</scope>
    <source>
        <strain evidence="5">SpSt-26</strain>
    </source>
</reference>
<dbReference type="Gene3D" id="1.25.40.10">
    <property type="entry name" value="Tetratricopeptide repeat domain"/>
    <property type="match status" value="2"/>
</dbReference>
<dbReference type="SUPFAM" id="SSF48452">
    <property type="entry name" value="TPR-like"/>
    <property type="match status" value="1"/>
</dbReference>
<dbReference type="AlphaFoldDB" id="A0A7J2TK36"/>
<feature type="repeat" description="TPR" evidence="3">
    <location>
        <begin position="171"/>
        <end position="204"/>
    </location>
</feature>
<comment type="caution">
    <text evidence="5">The sequence shown here is derived from an EMBL/GenBank/DDBJ whole genome shotgun (WGS) entry which is preliminary data.</text>
</comment>
<name>A0A7J2TK36_ARCFL</name>
<dbReference type="InterPro" id="IPR019734">
    <property type="entry name" value="TPR_rpt"/>
</dbReference>
<protein>
    <submittedName>
        <fullName evidence="5">Tetratricopeptide repeat protein</fullName>
    </submittedName>
</protein>
<keyword evidence="4" id="KW-0812">Transmembrane</keyword>
<dbReference type="PROSITE" id="PS50005">
    <property type="entry name" value="TPR"/>
    <property type="match status" value="1"/>
</dbReference>
<evidence type="ECO:0000256" key="4">
    <source>
        <dbReference type="SAM" id="Phobius"/>
    </source>
</evidence>
<accession>A0A7J2TK36</accession>
<feature type="transmembrane region" description="Helical" evidence="4">
    <location>
        <begin position="15"/>
        <end position="34"/>
    </location>
</feature>
<keyword evidence="2 3" id="KW-0802">TPR repeat</keyword>
<dbReference type="PANTHER" id="PTHR45641:SF19">
    <property type="entry name" value="NEPHROCYSTIN-3"/>
    <property type="match status" value="1"/>
</dbReference>
<organism evidence="5">
    <name type="scientific">Archaeoglobus fulgidus</name>
    <dbReference type="NCBI Taxonomy" id="2234"/>
    <lineage>
        <taxon>Archaea</taxon>
        <taxon>Methanobacteriati</taxon>
        <taxon>Methanobacteriota</taxon>
        <taxon>Archaeoglobi</taxon>
        <taxon>Archaeoglobales</taxon>
        <taxon>Archaeoglobaceae</taxon>
        <taxon>Archaeoglobus</taxon>
    </lineage>
</organism>
<evidence type="ECO:0000256" key="3">
    <source>
        <dbReference type="PROSITE-ProRule" id="PRU00339"/>
    </source>
</evidence>